<sequence length="208" mass="22456">MDLSRSIALIVFLFPLAYSPGPGNAFFASVGASKGMRGAMPSLVGYHVATFIVTMLIGLGLEVTLLSDPQLMRWIELAGGLYVIWIGVQFLRAARIESTVTVEEGMAPRGVGFIDGAVVLLLNPKAYVIIMLLFTQFLAPGDDRFGEVFFISTIFTLNNLIAFIVWTLAGVAIAALLRGSAANRNLNILFGLSLIAVGVWMIWPAVFK</sequence>
<organism evidence="1 2">
    <name type="scientific">Taklimakanibacter albus</name>
    <dbReference type="NCBI Taxonomy" id="2800327"/>
    <lineage>
        <taxon>Bacteria</taxon>
        <taxon>Pseudomonadati</taxon>
        <taxon>Pseudomonadota</taxon>
        <taxon>Alphaproteobacteria</taxon>
        <taxon>Hyphomicrobiales</taxon>
        <taxon>Aestuariivirgaceae</taxon>
        <taxon>Taklimakanibacter</taxon>
    </lineage>
</organism>
<reference evidence="1" key="1">
    <citation type="submission" date="2021-01" db="EMBL/GenBank/DDBJ databases">
        <authorList>
            <person name="Sun Q."/>
        </authorList>
    </citation>
    <scope>NUCLEOTIDE SEQUENCE</scope>
    <source>
        <strain evidence="1">YIM B02566</strain>
    </source>
</reference>
<name>A0ACC5R9G0_9HYPH</name>
<dbReference type="Proteomes" id="UP000616151">
    <property type="component" value="Unassembled WGS sequence"/>
</dbReference>
<comment type="caution">
    <text evidence="1">The sequence shown here is derived from an EMBL/GenBank/DDBJ whole genome shotgun (WGS) entry which is preliminary data.</text>
</comment>
<accession>A0ACC5R9G0</accession>
<gene>
    <name evidence="1" type="ORF">JHL16_23155</name>
</gene>
<dbReference type="EMBL" id="JAENHL010000008">
    <property type="protein sequence ID" value="MBK1869278.1"/>
    <property type="molecule type" value="Genomic_DNA"/>
</dbReference>
<evidence type="ECO:0000313" key="1">
    <source>
        <dbReference type="EMBL" id="MBK1869278.1"/>
    </source>
</evidence>
<proteinExistence type="predicted"/>
<keyword evidence="2" id="KW-1185">Reference proteome</keyword>
<evidence type="ECO:0000313" key="2">
    <source>
        <dbReference type="Proteomes" id="UP000616151"/>
    </source>
</evidence>
<protein>
    <submittedName>
        <fullName evidence="1">LysE family translocator</fullName>
    </submittedName>
</protein>